<dbReference type="Gene3D" id="1.10.238.10">
    <property type="entry name" value="EF-hand"/>
    <property type="match status" value="3"/>
</dbReference>
<feature type="domain" description="EF-hand" evidence="6">
    <location>
        <begin position="567"/>
        <end position="602"/>
    </location>
</feature>
<feature type="region of interest" description="Disordered" evidence="5">
    <location>
        <begin position="58"/>
        <end position="139"/>
    </location>
</feature>
<organism evidence="7 8">
    <name type="scientific">Durusdinium trenchii</name>
    <dbReference type="NCBI Taxonomy" id="1381693"/>
    <lineage>
        <taxon>Eukaryota</taxon>
        <taxon>Sar</taxon>
        <taxon>Alveolata</taxon>
        <taxon>Dinophyceae</taxon>
        <taxon>Suessiales</taxon>
        <taxon>Symbiodiniaceae</taxon>
        <taxon>Durusdinium</taxon>
    </lineage>
</organism>
<dbReference type="PROSITE" id="PS50222">
    <property type="entry name" value="EF_HAND_2"/>
    <property type="match status" value="4"/>
</dbReference>
<dbReference type="Pfam" id="PF03016">
    <property type="entry name" value="Exostosin_GT47"/>
    <property type="match status" value="1"/>
</dbReference>
<dbReference type="Pfam" id="PF05517">
    <property type="entry name" value="p25-alpha"/>
    <property type="match status" value="1"/>
</dbReference>
<dbReference type="SMART" id="SM00054">
    <property type="entry name" value="EFh"/>
    <property type="match status" value="4"/>
</dbReference>
<dbReference type="InterPro" id="IPR011992">
    <property type="entry name" value="EF-hand-dom_pair"/>
</dbReference>
<dbReference type="InterPro" id="IPR008907">
    <property type="entry name" value="TPP/p25"/>
</dbReference>
<keyword evidence="3" id="KW-0677">Repeat</keyword>
<evidence type="ECO:0000256" key="5">
    <source>
        <dbReference type="SAM" id="MobiDB-lite"/>
    </source>
</evidence>
<evidence type="ECO:0000313" key="7">
    <source>
        <dbReference type="EMBL" id="CAK9077838.1"/>
    </source>
</evidence>
<sequence>MVRCEARGGRLCLLLAAAAVGLTLLQLGLKRHSELNLRVDWLMPAMPSFVVQHLEALGNRQSPPESQVSPNRPDADAAGAAPTPMRSSAGTSTSASTSAATASATSTSTSASSAARGETTWTSTGGGLPAPPEGLRVASGAPAASPFRVQDHEPSSQEFAPVFVEEQLMARKDFRIFELQTFNLTVDDPEKAVFYLVCCGPLARILSLPPRSPERPYLCYDCDAILGFNQLAADECLKGARCPAELLSLLARRDFMFSSTDLRWWNVKNDSALLMPGVTHAHPKPTPEFLKKVKVTPASPPSYFLTFQGTRNVGMEGSSFVRLNLEAMLNCSKKPPKGMRGPKGEWYPLPEKNYTPPEDVFIAIGPEGLWKERRPYWQLFDSAYSLVLHGHGRWSYRLMEALNGEAIPVVMAEGWTLPFDELIDWEQIAVQRPEALGSDPAALLASLEPRKEVIAQTRQNVKEVYQKLLETQEARLTSLLRSAALWKRQWQEKELSSLRMLVEEMQKRGQKESLGVSLGQITDYYKELVKGNDGAAVSREEFCEWILKGGGIAETVFKALMKETSDVLATSVREVFARFDVSGDGKLDMRELWRVFKSLDGRLRLRDLAALSQELDTGGDGTVSVREFLQWLRHGSERASALARVIVKETGKAREVRIRNAFQKYDATGDGVLDIEELATTLKVLGSFSSDEIKHVRADLDRSGDGSVSFDEFSTWIKCGKGRREVLKAKAILAPSDGDGMEAVFYNFCGPGHADMNGMNFTRFCKDCGLLDGPMDSVMADLIFSDTRVKDHAARTIDPLQFEFALEILAEKKHLKLAELRAKVLLQGAPKKLMAHHEDHHPEGKQRRNSFSGLDETQLRSGYKKPPRCSSQKRIAALLKRFAPVVVPRGGRRWG</sequence>
<name>A0ABP0PQH4_9DINO</name>
<comment type="similarity">
    <text evidence="1">Belongs to the TPPP family.</text>
</comment>
<reference evidence="7 8" key="1">
    <citation type="submission" date="2024-02" db="EMBL/GenBank/DDBJ databases">
        <authorList>
            <person name="Chen Y."/>
            <person name="Shah S."/>
            <person name="Dougan E. K."/>
            <person name="Thang M."/>
            <person name="Chan C."/>
        </authorList>
    </citation>
    <scope>NUCLEOTIDE SEQUENCE [LARGE SCALE GENOMIC DNA]</scope>
</reference>
<feature type="domain" description="EF-hand" evidence="6">
    <location>
        <begin position="603"/>
        <end position="638"/>
    </location>
</feature>
<gene>
    <name evidence="7" type="ORF">CCMP2556_LOCUS38344</name>
</gene>
<feature type="domain" description="EF-hand" evidence="6">
    <location>
        <begin position="698"/>
        <end position="723"/>
    </location>
</feature>
<feature type="compositionally biased region" description="Low complexity" evidence="5">
    <location>
        <begin position="76"/>
        <end position="115"/>
    </location>
</feature>
<evidence type="ECO:0000259" key="6">
    <source>
        <dbReference type="PROSITE" id="PS50222"/>
    </source>
</evidence>
<feature type="compositionally biased region" description="Polar residues" evidence="5">
    <location>
        <begin position="59"/>
        <end position="70"/>
    </location>
</feature>
<evidence type="ECO:0000256" key="4">
    <source>
        <dbReference type="ARBA" id="ARBA00022837"/>
    </source>
</evidence>
<comment type="caution">
    <text evidence="7">The sequence shown here is derived from an EMBL/GenBank/DDBJ whole genome shotgun (WGS) entry which is preliminary data.</text>
</comment>
<keyword evidence="2" id="KW-0479">Metal-binding</keyword>
<accession>A0ABP0PQH4</accession>
<evidence type="ECO:0000256" key="2">
    <source>
        <dbReference type="ARBA" id="ARBA00022723"/>
    </source>
</evidence>
<protein>
    <recommendedName>
        <fullName evidence="6">EF-hand domain-containing protein</fullName>
    </recommendedName>
</protein>
<proteinExistence type="inferred from homology"/>
<dbReference type="InterPro" id="IPR002048">
    <property type="entry name" value="EF_hand_dom"/>
</dbReference>
<dbReference type="SUPFAM" id="SSF47473">
    <property type="entry name" value="EF-hand"/>
    <property type="match status" value="2"/>
</dbReference>
<dbReference type="EMBL" id="CAXAMN010023472">
    <property type="protein sequence ID" value="CAK9077838.1"/>
    <property type="molecule type" value="Genomic_DNA"/>
</dbReference>
<feature type="domain" description="EF-hand" evidence="6">
    <location>
        <begin position="653"/>
        <end position="688"/>
    </location>
</feature>
<keyword evidence="8" id="KW-1185">Reference proteome</keyword>
<dbReference type="InterPro" id="IPR040911">
    <property type="entry name" value="Exostosin_GT47"/>
</dbReference>
<dbReference type="Pfam" id="PF13499">
    <property type="entry name" value="EF-hand_7"/>
    <property type="match status" value="2"/>
</dbReference>
<evidence type="ECO:0000256" key="1">
    <source>
        <dbReference type="ARBA" id="ARBA00010994"/>
    </source>
</evidence>
<dbReference type="CDD" id="cd00051">
    <property type="entry name" value="EFh"/>
    <property type="match status" value="2"/>
</dbReference>
<dbReference type="InterPro" id="IPR018247">
    <property type="entry name" value="EF_Hand_1_Ca_BS"/>
</dbReference>
<dbReference type="Proteomes" id="UP001642484">
    <property type="component" value="Unassembled WGS sequence"/>
</dbReference>
<dbReference type="PROSITE" id="PS00018">
    <property type="entry name" value="EF_HAND_1"/>
    <property type="match status" value="2"/>
</dbReference>
<dbReference type="InterPro" id="IPR039647">
    <property type="entry name" value="EF_hand_pair_protein_CML-like"/>
</dbReference>
<evidence type="ECO:0000256" key="3">
    <source>
        <dbReference type="ARBA" id="ARBA00022737"/>
    </source>
</evidence>
<keyword evidence="4" id="KW-0106">Calcium</keyword>
<evidence type="ECO:0000313" key="8">
    <source>
        <dbReference type="Proteomes" id="UP001642484"/>
    </source>
</evidence>
<dbReference type="PANTHER" id="PTHR10891">
    <property type="entry name" value="EF-HAND CALCIUM-BINDING DOMAIN CONTAINING PROTEIN"/>
    <property type="match status" value="1"/>
</dbReference>